<evidence type="ECO:0000313" key="4">
    <source>
        <dbReference type="Proteomes" id="UP000034207"/>
    </source>
</evidence>
<accession>A0A0G0P9P5</accession>
<dbReference type="AlphaFoldDB" id="A0A0G0P9P5"/>
<organism evidence="3 4">
    <name type="scientific">candidate division CPR2 bacterium GW2011_GWC2_39_10</name>
    <dbReference type="NCBI Taxonomy" id="1618345"/>
    <lineage>
        <taxon>Bacteria</taxon>
        <taxon>Bacteria division CPR2</taxon>
    </lineage>
</organism>
<protein>
    <recommendedName>
        <fullName evidence="2">Transposase IS66 central domain-containing protein</fullName>
    </recommendedName>
</protein>
<comment type="caution">
    <text evidence="3">The sequence shown here is derived from an EMBL/GenBank/DDBJ whole genome shotgun (WGS) entry which is preliminary data.</text>
</comment>
<proteinExistence type="predicted"/>
<dbReference type="STRING" id="1618345.UT18_C0007G0110"/>
<dbReference type="Proteomes" id="UP000034207">
    <property type="component" value="Unassembled WGS sequence"/>
</dbReference>
<gene>
    <name evidence="3" type="ORF">UT18_C0007G0110</name>
</gene>
<sequence>MPEFYEKLDKVIQKIDNSKLTVKKLEDLKKLMAKYKEELFTCITHEHVEPTNNKAERKQRPLSLKENYPLELKLTKGMKPFPPMLPFFTPSGTKTDLISLRSLVK</sequence>
<evidence type="ECO:0000256" key="1">
    <source>
        <dbReference type="SAM" id="Coils"/>
    </source>
</evidence>
<evidence type="ECO:0000259" key="2">
    <source>
        <dbReference type="Pfam" id="PF03050"/>
    </source>
</evidence>
<reference evidence="3 4" key="1">
    <citation type="journal article" date="2015" name="Nature">
        <title>rRNA introns, odd ribosomes, and small enigmatic genomes across a large radiation of phyla.</title>
        <authorList>
            <person name="Brown C.T."/>
            <person name="Hug L.A."/>
            <person name="Thomas B.C."/>
            <person name="Sharon I."/>
            <person name="Castelle C.J."/>
            <person name="Singh A."/>
            <person name="Wilkins M.J."/>
            <person name="Williams K.H."/>
            <person name="Banfield J.F."/>
        </authorList>
    </citation>
    <scope>NUCLEOTIDE SEQUENCE [LARGE SCALE GENOMIC DNA]</scope>
</reference>
<dbReference type="InterPro" id="IPR004291">
    <property type="entry name" value="Transposase_IS66_central"/>
</dbReference>
<evidence type="ECO:0000313" key="3">
    <source>
        <dbReference type="EMBL" id="KKQ94854.1"/>
    </source>
</evidence>
<dbReference type="Pfam" id="PF03050">
    <property type="entry name" value="DDE_Tnp_IS66"/>
    <property type="match status" value="1"/>
</dbReference>
<feature type="domain" description="Transposase IS66 central" evidence="2">
    <location>
        <begin position="6"/>
        <end position="78"/>
    </location>
</feature>
<dbReference type="EMBL" id="LBVV01000007">
    <property type="protein sequence ID" value="KKQ94854.1"/>
    <property type="molecule type" value="Genomic_DNA"/>
</dbReference>
<name>A0A0G0P9P5_UNCC2</name>
<keyword evidence="1" id="KW-0175">Coiled coil</keyword>
<feature type="coiled-coil region" evidence="1">
    <location>
        <begin position="8"/>
        <end position="38"/>
    </location>
</feature>